<dbReference type="EMBL" id="BGPR01011780">
    <property type="protein sequence ID" value="GBN52915.1"/>
    <property type="molecule type" value="Genomic_DNA"/>
</dbReference>
<reference evidence="2 5" key="1">
    <citation type="journal article" date="2019" name="Sci. Rep.">
        <title>Orb-weaving spider Araneus ventricosus genome elucidates the spidroin gene catalogue.</title>
        <authorList>
            <person name="Kono N."/>
            <person name="Nakamura H."/>
            <person name="Ohtoshi R."/>
            <person name="Moran D.A.P."/>
            <person name="Shinohara A."/>
            <person name="Yoshida Y."/>
            <person name="Fujiwara M."/>
            <person name="Mori M."/>
            <person name="Tomita M."/>
            <person name="Arakawa K."/>
        </authorList>
    </citation>
    <scope>NUCLEOTIDE SEQUENCE [LARGE SCALE GENOMIC DNA]</scope>
</reference>
<accession>A0A4Y2PLZ0</accession>
<sequence length="99" mass="11420">MSLWMGSGTAATNWEALVPRRYGMLRRSKDLARCKGLPPNHQGYLTKCSRTSEAMTCSYSTRFDFTLFCVSEWNATLCSIVIIARLDWYYHSSYFVKTI</sequence>
<evidence type="ECO:0000313" key="1">
    <source>
        <dbReference type="EMBL" id="GBN52915.1"/>
    </source>
</evidence>
<evidence type="ECO:0000313" key="5">
    <source>
        <dbReference type="Proteomes" id="UP000499080"/>
    </source>
</evidence>
<comment type="caution">
    <text evidence="2">The sequence shown here is derived from an EMBL/GenBank/DDBJ whole genome shotgun (WGS) entry which is preliminary data.</text>
</comment>
<evidence type="ECO:0000313" key="2">
    <source>
        <dbReference type="EMBL" id="GBN52975.1"/>
    </source>
</evidence>
<organism evidence="2 5">
    <name type="scientific">Araneus ventricosus</name>
    <name type="common">Orbweaver spider</name>
    <name type="synonym">Epeira ventricosa</name>
    <dbReference type="NCBI Taxonomy" id="182803"/>
    <lineage>
        <taxon>Eukaryota</taxon>
        <taxon>Metazoa</taxon>
        <taxon>Ecdysozoa</taxon>
        <taxon>Arthropoda</taxon>
        <taxon>Chelicerata</taxon>
        <taxon>Arachnida</taxon>
        <taxon>Araneae</taxon>
        <taxon>Araneomorphae</taxon>
        <taxon>Entelegynae</taxon>
        <taxon>Araneoidea</taxon>
        <taxon>Araneidae</taxon>
        <taxon>Araneus</taxon>
    </lineage>
</organism>
<dbReference type="Proteomes" id="UP000499080">
    <property type="component" value="Unassembled WGS sequence"/>
</dbReference>
<name>A0A4Y2PLZ0_ARAVE</name>
<dbReference type="EMBL" id="BGPR01011925">
    <property type="protein sequence ID" value="GBN53646.1"/>
    <property type="molecule type" value="Genomic_DNA"/>
</dbReference>
<evidence type="ECO:0000313" key="3">
    <source>
        <dbReference type="EMBL" id="GBN53646.1"/>
    </source>
</evidence>
<dbReference type="EMBL" id="BGPR01011931">
    <property type="protein sequence ID" value="GBN53681.1"/>
    <property type="molecule type" value="Genomic_DNA"/>
</dbReference>
<evidence type="ECO:0000313" key="4">
    <source>
        <dbReference type="EMBL" id="GBN53681.1"/>
    </source>
</evidence>
<dbReference type="AlphaFoldDB" id="A0A4Y2PLZ0"/>
<dbReference type="OrthoDB" id="6467639at2759"/>
<keyword evidence="5" id="KW-1185">Reference proteome</keyword>
<protein>
    <submittedName>
        <fullName evidence="2">Uncharacterized protein</fullName>
    </submittedName>
</protein>
<proteinExistence type="predicted"/>
<gene>
    <name evidence="4" type="ORF">AVEN_10617_1</name>
    <name evidence="2" type="ORF">AVEN_191750_1</name>
    <name evidence="1" type="ORF">AVEN_195017_1</name>
    <name evidence="3" type="ORF">AVEN_266857_1</name>
</gene>
<dbReference type="EMBL" id="BGPR01011791">
    <property type="protein sequence ID" value="GBN52975.1"/>
    <property type="molecule type" value="Genomic_DNA"/>
</dbReference>